<sequence>MDDLSGLDWSAANPTNGNGNKPPPMNPISPPTFYPTLRPTPSPQPSGRSTPLSAQASTGPASKPPVSKPAADSFSNLVNFGGARNNANLSLRERQEQLAAEKRQKESEERQRLQSQYGGGQFWDTIGQGSGPASRTASPAVPLPAGAIAGAVAGANGQRKDDDDDDLFAAFEKNTKVDNSSHYPPPIQPSSGTSISTGAAKIDLSDAKAWTVTSTPAGNEFYDDDDDPFGLSQLKSKIQHQPQQQPSPNVVDDDDDFLGDLGKPVEEVRRKVQAAEPKRQPGKPIEVSDSESEPETSRRPDSDPFDQAVAELVDMGFTVENARRGLTESGAGLNVQAAVSWLLDDAHRQARNEKKARDPSDHTSREHSHSRDSRRVVRQRNDEDGPRPPRGDSQSPAQLDDISRKAAAMGSSLFKTANSLWKTGQKQVQKAVADFQQDGGDSNQPKWMRGAQQDRLPSRDKIAQAATDEALMLESSARPERQSSPHDSTRRNVLRDHHPTLPARPSGQSNAPRWQQSIPTASVDPRTRLKKQLGEEESAQAYVSPARRKKATPQPTLNSEPEVDLLFGSPAPSASSLQGAPQRSTQPSPVPRAASQSSSRHISPRPPPTRVIPTIPSSMLQASTRHRLDGTAHFKRGDYDAAHTAYTDALSGIPQNHPICIIILTNRALTSLKTGSPKQAVSDADGALSIIGPSHGEGESVALPDGESRDMKELYGKALSRKAEALEQMEKWMDAGNVWQQCVEAGVGGLTAVAGRQRCQKALAPKPKVAPRPAQVSKPRPPPSAISDLGPQKSSEAVQRLREANKAAEAADDEKFALSEKVDARIANWRDGKRDNLRALIGSLDLVLWENSGWKKVGLHELVIANKVKIHYMKAIAKCHPDKLPQDANTETRLIAATVFATLNESWDKFKADNGL</sequence>
<dbReference type="PANTHER" id="PTHR23172:SF19">
    <property type="entry name" value="J DOMAIN-CONTAINING PROTEIN"/>
    <property type="match status" value="1"/>
</dbReference>
<feature type="region of interest" description="Disordered" evidence="3">
    <location>
        <begin position="215"/>
        <end position="311"/>
    </location>
</feature>
<evidence type="ECO:0000256" key="2">
    <source>
        <dbReference type="SAM" id="Coils"/>
    </source>
</evidence>
<feature type="region of interest" description="Disordered" evidence="3">
    <location>
        <begin position="423"/>
        <end position="614"/>
    </location>
</feature>
<feature type="coiled-coil region" evidence="2">
    <location>
        <begin position="794"/>
        <end position="821"/>
    </location>
</feature>
<name>A0A1S7UKY6_ROSNE</name>
<organism evidence="5">
    <name type="scientific">Rosellinia necatrix</name>
    <name type="common">White root-rot fungus</name>
    <dbReference type="NCBI Taxonomy" id="77044"/>
    <lineage>
        <taxon>Eukaryota</taxon>
        <taxon>Fungi</taxon>
        <taxon>Dikarya</taxon>
        <taxon>Ascomycota</taxon>
        <taxon>Pezizomycotina</taxon>
        <taxon>Sordariomycetes</taxon>
        <taxon>Xylariomycetidae</taxon>
        <taxon>Xylariales</taxon>
        <taxon>Xylariaceae</taxon>
        <taxon>Rosellinia</taxon>
    </lineage>
</organism>
<dbReference type="Pfam" id="PF22562">
    <property type="entry name" value="UBA_7"/>
    <property type="match status" value="1"/>
</dbReference>
<dbReference type="InterPro" id="IPR011990">
    <property type="entry name" value="TPR-like_helical_dom_sf"/>
</dbReference>
<feature type="region of interest" description="Disordered" evidence="3">
    <location>
        <begin position="763"/>
        <end position="793"/>
    </location>
</feature>
<dbReference type="PROSITE" id="PS50030">
    <property type="entry name" value="UBA"/>
    <property type="match status" value="1"/>
</dbReference>
<dbReference type="GO" id="GO:0031982">
    <property type="term" value="C:vesicle"/>
    <property type="evidence" value="ECO:0007669"/>
    <property type="project" value="TreeGrafter"/>
</dbReference>
<dbReference type="EMBL" id="DF977451">
    <property type="protein sequence ID" value="GAP83940.1"/>
    <property type="molecule type" value="Genomic_DNA"/>
</dbReference>
<feature type="compositionally biased region" description="Pro residues" evidence="3">
    <location>
        <begin position="21"/>
        <end position="44"/>
    </location>
</feature>
<evidence type="ECO:0000256" key="3">
    <source>
        <dbReference type="SAM" id="MobiDB-lite"/>
    </source>
</evidence>
<feature type="region of interest" description="Disordered" evidence="3">
    <location>
        <begin position="172"/>
        <end position="198"/>
    </location>
</feature>
<keyword evidence="2" id="KW-0175">Coiled coil</keyword>
<feature type="compositionally biased region" description="Basic and acidic residues" evidence="3">
    <location>
        <begin position="477"/>
        <end position="499"/>
    </location>
</feature>
<dbReference type="AlphaFoldDB" id="A0A1S7UKY6"/>
<keyword evidence="1" id="KW-0802">TPR repeat</keyword>
<feature type="repeat" description="TPR" evidence="1">
    <location>
        <begin position="623"/>
        <end position="656"/>
    </location>
</feature>
<dbReference type="GO" id="GO:0005737">
    <property type="term" value="C:cytoplasm"/>
    <property type="evidence" value="ECO:0007669"/>
    <property type="project" value="TreeGrafter"/>
</dbReference>
<protein>
    <submittedName>
        <fullName evidence="5">Putative UBA TS-N domain-containing protein</fullName>
    </submittedName>
</protein>
<dbReference type="InterPro" id="IPR019734">
    <property type="entry name" value="TPR_rpt"/>
</dbReference>
<dbReference type="CDD" id="cd14291">
    <property type="entry name" value="UBA1_NUB1_like"/>
    <property type="match status" value="1"/>
</dbReference>
<dbReference type="InterPro" id="IPR036869">
    <property type="entry name" value="J_dom_sf"/>
</dbReference>
<dbReference type="OrthoDB" id="1717591at2759"/>
<evidence type="ECO:0000313" key="5">
    <source>
        <dbReference type="EMBL" id="GAP83940.1"/>
    </source>
</evidence>
<keyword evidence="6" id="KW-1185">Reference proteome</keyword>
<feature type="compositionally biased region" description="Low complexity" evidence="3">
    <location>
        <begin position="592"/>
        <end position="601"/>
    </location>
</feature>
<accession>A0A1S7UKY6</accession>
<dbReference type="STRING" id="77044.A0A1S7UKY6"/>
<gene>
    <name evidence="5" type="ORF">SAMD00023353_0602940</name>
</gene>
<feature type="compositionally biased region" description="Basic and acidic residues" evidence="3">
    <location>
        <begin position="91"/>
        <end position="112"/>
    </location>
</feature>
<dbReference type="Gene3D" id="1.10.8.10">
    <property type="entry name" value="DNA helicase RuvA subunit, C-terminal domain"/>
    <property type="match status" value="1"/>
</dbReference>
<dbReference type="SUPFAM" id="SSF46934">
    <property type="entry name" value="UBA-like"/>
    <property type="match status" value="1"/>
</dbReference>
<dbReference type="FunFam" id="1.10.287.110:FF:000002">
    <property type="entry name" value="putative tyrosine-protein phosphatase auxilin isoform X2"/>
    <property type="match status" value="1"/>
</dbReference>
<dbReference type="OMA" id="GMHELVM"/>
<feature type="compositionally biased region" description="Polar residues" evidence="3">
    <location>
        <begin position="506"/>
        <end position="520"/>
    </location>
</feature>
<dbReference type="PROSITE" id="PS50005">
    <property type="entry name" value="TPR"/>
    <property type="match status" value="1"/>
</dbReference>
<feature type="compositionally biased region" description="Polar residues" evidence="3">
    <location>
        <begin position="572"/>
        <end position="587"/>
    </location>
</feature>
<evidence type="ECO:0000256" key="1">
    <source>
        <dbReference type="PROSITE-ProRule" id="PRU00339"/>
    </source>
</evidence>
<feature type="domain" description="UBA" evidence="4">
    <location>
        <begin position="299"/>
        <end position="345"/>
    </location>
</feature>
<dbReference type="InterPro" id="IPR015940">
    <property type="entry name" value="UBA"/>
</dbReference>
<dbReference type="GO" id="GO:0030276">
    <property type="term" value="F:clathrin binding"/>
    <property type="evidence" value="ECO:0007669"/>
    <property type="project" value="TreeGrafter"/>
</dbReference>
<dbReference type="GO" id="GO:0072583">
    <property type="term" value="P:clathrin-dependent endocytosis"/>
    <property type="evidence" value="ECO:0007669"/>
    <property type="project" value="TreeGrafter"/>
</dbReference>
<dbReference type="GO" id="GO:0072318">
    <property type="term" value="P:clathrin coat disassembly"/>
    <property type="evidence" value="ECO:0007669"/>
    <property type="project" value="TreeGrafter"/>
</dbReference>
<evidence type="ECO:0000313" key="6">
    <source>
        <dbReference type="Proteomes" id="UP000054516"/>
    </source>
</evidence>
<dbReference type="InterPro" id="IPR009060">
    <property type="entry name" value="UBA-like_sf"/>
</dbReference>
<feature type="region of interest" description="Disordered" evidence="3">
    <location>
        <begin position="346"/>
        <end position="406"/>
    </location>
</feature>
<evidence type="ECO:0000259" key="4">
    <source>
        <dbReference type="PROSITE" id="PS50030"/>
    </source>
</evidence>
<reference evidence="5" key="1">
    <citation type="submission" date="2016-03" db="EMBL/GenBank/DDBJ databases">
        <title>Draft genome sequence of Rosellinia necatrix.</title>
        <authorList>
            <person name="Kanematsu S."/>
        </authorList>
    </citation>
    <scope>NUCLEOTIDE SEQUENCE [LARGE SCALE GENOMIC DNA]</scope>
    <source>
        <strain evidence="5">W97</strain>
    </source>
</reference>
<dbReference type="FunFam" id="1.25.40.10:FF:000354">
    <property type="entry name" value="UBA domain-containing protein 7"/>
    <property type="match status" value="1"/>
</dbReference>
<feature type="compositionally biased region" description="Polar residues" evidence="3">
    <location>
        <begin position="45"/>
        <end position="59"/>
    </location>
</feature>
<dbReference type="Proteomes" id="UP000054516">
    <property type="component" value="Unassembled WGS sequence"/>
</dbReference>
<feature type="compositionally biased region" description="Basic and acidic residues" evidence="3">
    <location>
        <begin position="346"/>
        <end position="390"/>
    </location>
</feature>
<dbReference type="Gene3D" id="1.10.287.110">
    <property type="entry name" value="DnaJ domain"/>
    <property type="match status" value="1"/>
</dbReference>
<proteinExistence type="predicted"/>
<dbReference type="PANTHER" id="PTHR23172">
    <property type="entry name" value="AUXILIN/CYCLIN G-ASSOCIATED KINASE-RELATED"/>
    <property type="match status" value="1"/>
</dbReference>
<dbReference type="Gene3D" id="1.25.40.10">
    <property type="entry name" value="Tetratricopeptide repeat domain"/>
    <property type="match status" value="1"/>
</dbReference>
<dbReference type="SUPFAM" id="SSF48452">
    <property type="entry name" value="TPR-like"/>
    <property type="match status" value="1"/>
</dbReference>
<feature type="compositionally biased region" description="Polar residues" evidence="3">
    <location>
        <begin position="233"/>
        <end position="248"/>
    </location>
</feature>
<dbReference type="SUPFAM" id="SSF46565">
    <property type="entry name" value="Chaperone J-domain"/>
    <property type="match status" value="1"/>
</dbReference>
<feature type="region of interest" description="Disordered" evidence="3">
    <location>
        <begin position="1"/>
        <end position="141"/>
    </location>
</feature>